<reference evidence="3" key="2">
    <citation type="submission" date="2010-05" db="EMBL/GenBank/DDBJ databases">
        <authorList>
            <person name="Almeida L.G."/>
            <person name="Nicolas M.F."/>
            <person name="Souza R.C."/>
            <person name="Vasconcelos A.T.R."/>
        </authorList>
    </citation>
    <scope>NUCLEOTIDE SEQUENCE</scope>
</reference>
<gene>
    <name evidence="3" type="ORF">AND_003936</name>
</gene>
<feature type="compositionally biased region" description="Gly residues" evidence="1">
    <location>
        <begin position="131"/>
        <end position="168"/>
    </location>
</feature>
<keyword evidence="2" id="KW-0812">Transmembrane</keyword>
<reference evidence="3 5" key="1">
    <citation type="journal article" date="2010" name="BMC Genomics">
        <title>Combination of measures distinguishes pre-miRNAs from other stem-loops in the genome of the newly sequenced Anopheles darlingi.</title>
        <authorList>
            <person name="Mendes N.D."/>
            <person name="Freitas A.T."/>
            <person name="Vasconcelos A.T."/>
            <person name="Sagot M.F."/>
        </authorList>
    </citation>
    <scope>NUCLEOTIDE SEQUENCE</scope>
</reference>
<evidence type="ECO:0000313" key="3">
    <source>
        <dbReference type="EMBL" id="ETN64331.1"/>
    </source>
</evidence>
<sequence>MERSIKRHNLVYCRAIDHLILQTVTVIGRIVKMNGFTVALVVLANALLLLNYAAADQRKPDEKLTAIGELESFDEKPGFEDVFDGLDGMRKRRAVPESQEHNDNQQPPDGGRGGRQNVFAAIRNRRSAQGQGQGQENGGQGQGQGGQDGQRGPPEGKGQGRGQGRSRN</sequence>
<dbReference type="VEuPathDB" id="VectorBase:ADAR2_002322"/>
<feature type="compositionally biased region" description="Basic and acidic residues" evidence="1">
    <location>
        <begin position="94"/>
        <end position="103"/>
    </location>
</feature>
<feature type="transmembrane region" description="Helical" evidence="2">
    <location>
        <begin position="36"/>
        <end position="54"/>
    </location>
</feature>
<dbReference type="AlphaFoldDB" id="W5JJM1"/>
<feature type="region of interest" description="Disordered" evidence="1">
    <location>
        <begin position="77"/>
        <end position="168"/>
    </location>
</feature>
<accession>W5JJM1</accession>
<evidence type="ECO:0000313" key="4">
    <source>
        <dbReference type="EnsemblMetazoa" id="ADAC003936-PA"/>
    </source>
</evidence>
<evidence type="ECO:0000256" key="2">
    <source>
        <dbReference type="SAM" id="Phobius"/>
    </source>
</evidence>
<reference evidence="4" key="4">
    <citation type="submission" date="2015-06" db="UniProtKB">
        <authorList>
            <consortium name="EnsemblMetazoa"/>
        </authorList>
    </citation>
    <scope>IDENTIFICATION</scope>
</reference>
<evidence type="ECO:0000256" key="1">
    <source>
        <dbReference type="SAM" id="MobiDB-lite"/>
    </source>
</evidence>
<dbReference type="Proteomes" id="UP000000673">
    <property type="component" value="Unassembled WGS sequence"/>
</dbReference>
<dbReference type="HOGENOM" id="CLU_1587883_0_0_1"/>
<name>W5JJM1_ANODA</name>
<evidence type="ECO:0000313" key="5">
    <source>
        <dbReference type="Proteomes" id="UP000000673"/>
    </source>
</evidence>
<keyword evidence="5" id="KW-1185">Reference proteome</keyword>
<keyword evidence="2" id="KW-1133">Transmembrane helix</keyword>
<dbReference type="EnsemblMetazoa" id="ADAC003936-RA">
    <property type="protein sequence ID" value="ADAC003936-PA"/>
    <property type="gene ID" value="ADAC003936"/>
</dbReference>
<dbReference type="VEuPathDB" id="VectorBase:ADAC003936"/>
<dbReference type="EMBL" id="ADMH02001047">
    <property type="protein sequence ID" value="ETN64331.1"/>
    <property type="molecule type" value="Genomic_DNA"/>
</dbReference>
<protein>
    <submittedName>
        <fullName evidence="3 4">Uncharacterized protein</fullName>
    </submittedName>
</protein>
<proteinExistence type="predicted"/>
<reference evidence="3" key="3">
    <citation type="journal article" date="2013" name="Nucleic Acids Res.">
        <title>The genome of Anopheles darlingi, the main neotropical malaria vector.</title>
        <authorList>
            <person name="Marinotti O."/>
            <person name="Cerqueira G.C."/>
            <person name="de Almeida L.G."/>
            <person name="Ferro M.I."/>
            <person name="Loreto E.L."/>
            <person name="Zaha A."/>
            <person name="Teixeira S.M."/>
            <person name="Wespiser A.R."/>
            <person name="Almeida E Silva A."/>
            <person name="Schlindwein A.D."/>
            <person name="Pacheco A.C."/>
            <person name="Silva A.L."/>
            <person name="Graveley B.R."/>
            <person name="Walenz B.P."/>
            <person name="Lima Bde A."/>
            <person name="Ribeiro C.A."/>
            <person name="Nunes-Silva C.G."/>
            <person name="de Carvalho C.R."/>
            <person name="Soares C.M."/>
            <person name="de Menezes C.B."/>
            <person name="Matiolli C."/>
            <person name="Caffrey D."/>
            <person name="Araujo D.A."/>
            <person name="de Oliveira D.M."/>
            <person name="Golenbock D."/>
            <person name="Grisard E.C."/>
            <person name="Fantinatti-Garboggini F."/>
            <person name="de Carvalho F.M."/>
            <person name="Barcellos F.G."/>
            <person name="Prosdocimi F."/>
            <person name="May G."/>
            <person name="Azevedo Junior G.M."/>
            <person name="Guimaraes G.M."/>
            <person name="Goldman G.H."/>
            <person name="Padilha I.Q."/>
            <person name="Batista Jda S."/>
            <person name="Ferro J.A."/>
            <person name="Ribeiro J.M."/>
            <person name="Fietto J.L."/>
            <person name="Dabbas K.M."/>
            <person name="Cerdeira L."/>
            <person name="Agnez-Lima L.F."/>
            <person name="Brocchi M."/>
            <person name="de Carvalho M.O."/>
            <person name="Teixeira Mde M."/>
            <person name="Diniz Maia Mde M."/>
            <person name="Goldman M.H."/>
            <person name="Cruz Schneider M.P."/>
            <person name="Felipe M.S."/>
            <person name="Hungria M."/>
            <person name="Nicolas M.F."/>
            <person name="Pereira M."/>
            <person name="Montes M.A."/>
            <person name="Cantao M.E."/>
            <person name="Vincentz M."/>
            <person name="Rafael M.S."/>
            <person name="Silverman N."/>
            <person name="Stoco P.H."/>
            <person name="Souza R.C."/>
            <person name="Vicentini R."/>
            <person name="Gazzinelli R.T."/>
            <person name="Neves Rde O."/>
            <person name="Silva R."/>
            <person name="Astolfi-Filho S."/>
            <person name="Maciel T.E."/>
            <person name="Urmenyi T.P."/>
            <person name="Tadei W.P."/>
            <person name="Camargo E.P."/>
            <person name="de Vasconcelos A.T."/>
        </authorList>
    </citation>
    <scope>NUCLEOTIDE SEQUENCE</scope>
</reference>
<keyword evidence="2" id="KW-0472">Membrane</keyword>
<organism evidence="3">
    <name type="scientific">Anopheles darlingi</name>
    <name type="common">Mosquito</name>
    <dbReference type="NCBI Taxonomy" id="43151"/>
    <lineage>
        <taxon>Eukaryota</taxon>
        <taxon>Metazoa</taxon>
        <taxon>Ecdysozoa</taxon>
        <taxon>Arthropoda</taxon>
        <taxon>Hexapoda</taxon>
        <taxon>Insecta</taxon>
        <taxon>Pterygota</taxon>
        <taxon>Neoptera</taxon>
        <taxon>Endopterygota</taxon>
        <taxon>Diptera</taxon>
        <taxon>Nematocera</taxon>
        <taxon>Culicoidea</taxon>
        <taxon>Culicidae</taxon>
        <taxon>Anophelinae</taxon>
        <taxon>Anopheles</taxon>
    </lineage>
</organism>